<feature type="transmembrane region" description="Helical" evidence="7">
    <location>
        <begin position="224"/>
        <end position="246"/>
    </location>
</feature>
<sequence length="260" mass="28697">MKDIKRRSVLNKVIPWIIPIIILIAWQVLTTTGIVAANIFPTPEKVIAGTITLIKNGQLTNNILISTKRAVIGFIIGGGIGFVLGLVNGVSRRSEIALDSTIQMVRNIPHLALMPLVIIWFGIGEEAKLFLISFGVFFPIYLNTLHGIRTIDSGLVEMGKIYGLKRRALFWNIILPGALPSILVGVRQSLGIMWLTLIVAEQLAADSGIGYMAMNAREFMQMDVIVLSIIIYAVLGKISDSAAKILELKLLRWHPNYQNN</sequence>
<feature type="transmembrane region" description="Helical" evidence="7">
    <location>
        <begin position="70"/>
        <end position="87"/>
    </location>
</feature>
<dbReference type="PROSITE" id="PS50928">
    <property type="entry name" value="ABC_TM1"/>
    <property type="match status" value="1"/>
</dbReference>
<feature type="transmembrane region" description="Helical" evidence="7">
    <location>
        <begin position="129"/>
        <end position="148"/>
    </location>
</feature>
<dbReference type="SUPFAM" id="SSF161098">
    <property type="entry name" value="MetI-like"/>
    <property type="match status" value="1"/>
</dbReference>
<protein>
    <submittedName>
        <fullName evidence="9">Sulfonate transport system permease protein</fullName>
    </submittedName>
</protein>
<evidence type="ECO:0000313" key="10">
    <source>
        <dbReference type="Proteomes" id="UP000192468"/>
    </source>
</evidence>
<feature type="transmembrane region" description="Helical" evidence="7">
    <location>
        <begin position="169"/>
        <end position="186"/>
    </location>
</feature>
<dbReference type="STRING" id="1121291.SAMN02745134_03935"/>
<keyword evidence="6 7" id="KW-0472">Membrane</keyword>
<dbReference type="FunFam" id="1.10.3720.10:FF:000003">
    <property type="entry name" value="Aliphatic sulfonate ABC transporter permease"/>
    <property type="match status" value="1"/>
</dbReference>
<comment type="subcellular location">
    <subcellularLocation>
        <location evidence="1 7">Cell membrane</location>
        <topology evidence="1 7">Multi-pass membrane protein</topology>
    </subcellularLocation>
</comment>
<keyword evidence="4 7" id="KW-0812">Transmembrane</keyword>
<evidence type="ECO:0000256" key="6">
    <source>
        <dbReference type="ARBA" id="ARBA00023136"/>
    </source>
</evidence>
<evidence type="ECO:0000256" key="4">
    <source>
        <dbReference type="ARBA" id="ARBA00022692"/>
    </source>
</evidence>
<dbReference type="InterPro" id="IPR000515">
    <property type="entry name" value="MetI-like"/>
</dbReference>
<dbReference type="EMBL" id="FWXH01000050">
    <property type="protein sequence ID" value="SMC29545.1"/>
    <property type="molecule type" value="Genomic_DNA"/>
</dbReference>
<accession>A0A1W1Y097</accession>
<feature type="transmembrane region" description="Helical" evidence="7">
    <location>
        <begin position="107"/>
        <end position="123"/>
    </location>
</feature>
<dbReference type="Gene3D" id="1.10.3720.10">
    <property type="entry name" value="MetI-like"/>
    <property type="match status" value="1"/>
</dbReference>
<dbReference type="GO" id="GO:0005886">
    <property type="term" value="C:plasma membrane"/>
    <property type="evidence" value="ECO:0007669"/>
    <property type="project" value="UniProtKB-SubCell"/>
</dbReference>
<evidence type="ECO:0000256" key="2">
    <source>
        <dbReference type="ARBA" id="ARBA00022448"/>
    </source>
</evidence>
<feature type="transmembrane region" description="Helical" evidence="7">
    <location>
        <begin position="16"/>
        <end position="40"/>
    </location>
</feature>
<dbReference type="RefSeq" id="WP_207651903.1">
    <property type="nucleotide sequence ID" value="NZ_FWXH01000050.1"/>
</dbReference>
<dbReference type="Proteomes" id="UP000192468">
    <property type="component" value="Unassembled WGS sequence"/>
</dbReference>
<keyword evidence="5 7" id="KW-1133">Transmembrane helix</keyword>
<keyword evidence="2 7" id="KW-0813">Transport</keyword>
<dbReference type="InterPro" id="IPR035906">
    <property type="entry name" value="MetI-like_sf"/>
</dbReference>
<comment type="similarity">
    <text evidence="7">Belongs to the binding-protein-dependent transport system permease family.</text>
</comment>
<evidence type="ECO:0000256" key="5">
    <source>
        <dbReference type="ARBA" id="ARBA00022989"/>
    </source>
</evidence>
<feature type="domain" description="ABC transmembrane type-1" evidence="8">
    <location>
        <begin position="59"/>
        <end position="243"/>
    </location>
</feature>
<dbReference type="PANTHER" id="PTHR30151">
    <property type="entry name" value="ALKANE SULFONATE ABC TRANSPORTER-RELATED, MEMBRANE SUBUNIT"/>
    <property type="match status" value="1"/>
</dbReference>
<dbReference type="Pfam" id="PF00528">
    <property type="entry name" value="BPD_transp_1"/>
    <property type="match status" value="1"/>
</dbReference>
<evidence type="ECO:0000259" key="8">
    <source>
        <dbReference type="PROSITE" id="PS50928"/>
    </source>
</evidence>
<keyword evidence="3" id="KW-1003">Cell membrane</keyword>
<proteinExistence type="inferred from homology"/>
<dbReference type="GO" id="GO:0042918">
    <property type="term" value="P:alkanesulfonate transmembrane transport"/>
    <property type="evidence" value="ECO:0007669"/>
    <property type="project" value="UniProtKB-ARBA"/>
</dbReference>
<dbReference type="PANTHER" id="PTHR30151:SF38">
    <property type="entry name" value="ALIPHATIC SULFONATES TRANSPORT PERMEASE PROTEIN SSUC-RELATED"/>
    <property type="match status" value="1"/>
</dbReference>
<dbReference type="AlphaFoldDB" id="A0A1W1Y097"/>
<reference evidence="9 10" key="1">
    <citation type="submission" date="2017-04" db="EMBL/GenBank/DDBJ databases">
        <authorList>
            <person name="Afonso C.L."/>
            <person name="Miller P.J."/>
            <person name="Scott M.A."/>
            <person name="Spackman E."/>
            <person name="Goraichik I."/>
            <person name="Dimitrov K.M."/>
            <person name="Suarez D.L."/>
            <person name="Swayne D.E."/>
        </authorList>
    </citation>
    <scope>NUCLEOTIDE SEQUENCE [LARGE SCALE GENOMIC DNA]</scope>
    <source>
        <strain evidence="9 10">DSM 12555</strain>
    </source>
</reference>
<evidence type="ECO:0000313" key="9">
    <source>
        <dbReference type="EMBL" id="SMC29545.1"/>
    </source>
</evidence>
<name>A0A1W1Y097_9CLOT</name>
<evidence type="ECO:0000256" key="1">
    <source>
        <dbReference type="ARBA" id="ARBA00004651"/>
    </source>
</evidence>
<evidence type="ECO:0000256" key="3">
    <source>
        <dbReference type="ARBA" id="ARBA00022475"/>
    </source>
</evidence>
<dbReference type="CDD" id="cd06261">
    <property type="entry name" value="TM_PBP2"/>
    <property type="match status" value="1"/>
</dbReference>
<gene>
    <name evidence="9" type="ORF">SAMN02745134_03935</name>
</gene>
<organism evidence="9 10">
    <name type="scientific">Clostridium acidisoli DSM 12555</name>
    <dbReference type="NCBI Taxonomy" id="1121291"/>
    <lineage>
        <taxon>Bacteria</taxon>
        <taxon>Bacillati</taxon>
        <taxon>Bacillota</taxon>
        <taxon>Clostridia</taxon>
        <taxon>Eubacteriales</taxon>
        <taxon>Clostridiaceae</taxon>
        <taxon>Clostridium</taxon>
    </lineage>
</organism>
<keyword evidence="10" id="KW-1185">Reference proteome</keyword>
<evidence type="ECO:0000256" key="7">
    <source>
        <dbReference type="RuleBase" id="RU363032"/>
    </source>
</evidence>